<organism evidence="1 2">
    <name type="scientific">Kocuria varians</name>
    <name type="common">Micrococcus varians</name>
    <dbReference type="NCBI Taxonomy" id="1272"/>
    <lineage>
        <taxon>Bacteria</taxon>
        <taxon>Bacillati</taxon>
        <taxon>Actinomycetota</taxon>
        <taxon>Actinomycetes</taxon>
        <taxon>Micrococcales</taxon>
        <taxon>Micrococcaceae</taxon>
        <taxon>Kocuria</taxon>
    </lineage>
</organism>
<proteinExistence type="predicted"/>
<evidence type="ECO:0000313" key="2">
    <source>
        <dbReference type="Proteomes" id="UP000315730"/>
    </source>
</evidence>
<protein>
    <submittedName>
        <fullName evidence="1">Uncharacterized protein</fullName>
    </submittedName>
</protein>
<dbReference type="Proteomes" id="UP000315730">
    <property type="component" value="Unassembled WGS sequence"/>
</dbReference>
<evidence type="ECO:0000313" key="1">
    <source>
        <dbReference type="EMBL" id="GEC98779.1"/>
    </source>
</evidence>
<name>A0A4Y4D494_KOCVA</name>
<dbReference type="OrthoDB" id="4879847at2"/>
<dbReference type="AlphaFoldDB" id="A0A4Y4D494"/>
<accession>A0A4Y4D494</accession>
<dbReference type="RefSeq" id="WP_141269119.1">
    <property type="nucleotide sequence ID" value="NZ_BJNW01000006.1"/>
</dbReference>
<reference evidence="1 2" key="1">
    <citation type="submission" date="2019-06" db="EMBL/GenBank/DDBJ databases">
        <title>Whole genome shotgun sequence of Kocuria varians NBRC 15358.</title>
        <authorList>
            <person name="Hosoyama A."/>
            <person name="Uohara A."/>
            <person name="Ohji S."/>
            <person name="Ichikawa N."/>
        </authorList>
    </citation>
    <scope>NUCLEOTIDE SEQUENCE [LARGE SCALE GENOMIC DNA]</scope>
    <source>
        <strain evidence="1 2">NBRC 15358</strain>
    </source>
</reference>
<sequence>MSSSALTPTHPCTHGGDNPACRSYHPGHNVHYIQARLASEHRGRWVRVRLAAPRGNTAVVTFPDGTSRTWWSHDPERLDLFHTLSSAGAAVAYDPGVSLALVESGDGAHPLLYPADVTGEPPAALHADFLAEFPER</sequence>
<keyword evidence="2" id="KW-1185">Reference proteome</keyword>
<gene>
    <name evidence="1" type="ORF">KVA01_09340</name>
</gene>
<dbReference type="EMBL" id="BJNW01000006">
    <property type="protein sequence ID" value="GEC98779.1"/>
    <property type="molecule type" value="Genomic_DNA"/>
</dbReference>
<comment type="caution">
    <text evidence="1">The sequence shown here is derived from an EMBL/GenBank/DDBJ whole genome shotgun (WGS) entry which is preliminary data.</text>
</comment>